<accession>A0A2L0UD81</accession>
<feature type="domain" description="Transcription regulator AsnC/Lrp ligand binding" evidence="1">
    <location>
        <begin position="6"/>
        <end position="76"/>
    </location>
</feature>
<dbReference type="EMBL" id="CP024915">
    <property type="protein sequence ID" value="AUZ87188.1"/>
    <property type="molecule type" value="Genomic_DNA"/>
</dbReference>
<dbReference type="GO" id="GO:0043200">
    <property type="term" value="P:response to amino acid"/>
    <property type="evidence" value="ECO:0007669"/>
    <property type="project" value="TreeGrafter"/>
</dbReference>
<dbReference type="GO" id="GO:0005829">
    <property type="term" value="C:cytosol"/>
    <property type="evidence" value="ECO:0007669"/>
    <property type="project" value="TreeGrafter"/>
</dbReference>
<dbReference type="InterPro" id="IPR011008">
    <property type="entry name" value="Dimeric_a/b-barrel"/>
</dbReference>
<evidence type="ECO:0000313" key="3">
    <source>
        <dbReference type="Proteomes" id="UP000239187"/>
    </source>
</evidence>
<evidence type="ECO:0000313" key="2">
    <source>
        <dbReference type="EMBL" id="AUZ87188.1"/>
    </source>
</evidence>
<dbReference type="InterPro" id="IPR019887">
    <property type="entry name" value="Tscrpt_reg_AsnC/Lrp_C"/>
</dbReference>
<gene>
    <name evidence="2" type="ORF">CVO76_05730</name>
</gene>
<dbReference type="AlphaFoldDB" id="A0A2L0UD81"/>
<dbReference type="RefSeq" id="WP_055771154.1">
    <property type="nucleotide sequence ID" value="NZ_CP024915.1"/>
</dbReference>
<dbReference type="SUPFAM" id="SSF54909">
    <property type="entry name" value="Dimeric alpha+beta barrel"/>
    <property type="match status" value="1"/>
</dbReference>
<name>A0A2L0UD81_9MICC</name>
<dbReference type="PANTHER" id="PTHR30154">
    <property type="entry name" value="LEUCINE-RESPONSIVE REGULATORY PROTEIN"/>
    <property type="match status" value="1"/>
</dbReference>
<proteinExistence type="predicted"/>
<reference evidence="2 3" key="1">
    <citation type="submission" date="2017-11" db="EMBL/GenBank/DDBJ databases">
        <title>Draft genome of Arthrobacter agilis strain UMCV2, a plant growth-promoting rhizobacterium and biocontrol capacity of phytopathogenic fungi.</title>
        <authorList>
            <person name="Martinez-Camara R."/>
            <person name="Santoyo G."/>
            <person name="Moreno-Hagelsieb G."/>
            <person name="Valencia-Cantero E."/>
        </authorList>
    </citation>
    <scope>NUCLEOTIDE SEQUENCE [LARGE SCALE GENOMIC DNA]</scope>
    <source>
        <strain evidence="2 3">UMCV2</strain>
    </source>
</reference>
<evidence type="ECO:0000259" key="1">
    <source>
        <dbReference type="Pfam" id="PF01037"/>
    </source>
</evidence>
<dbReference type="Gene3D" id="3.30.70.920">
    <property type="match status" value="1"/>
</dbReference>
<sequence>MITAFVLIQTDASRIPESAQAISEIEGISEVYSVTGEWDLIAIARVSRHEDLADVIADRLSKIEGIRSTTTQIAFRSYSQHDLDAAFSLGFDS</sequence>
<dbReference type="Proteomes" id="UP000239187">
    <property type="component" value="Chromosome"/>
</dbReference>
<organism evidence="2 3">
    <name type="scientific">Arthrobacter agilis</name>
    <dbReference type="NCBI Taxonomy" id="37921"/>
    <lineage>
        <taxon>Bacteria</taxon>
        <taxon>Bacillati</taxon>
        <taxon>Actinomycetota</taxon>
        <taxon>Actinomycetes</taxon>
        <taxon>Micrococcales</taxon>
        <taxon>Micrococcaceae</taxon>
        <taxon>Arthrobacter</taxon>
    </lineage>
</organism>
<dbReference type="GO" id="GO:0043565">
    <property type="term" value="F:sequence-specific DNA binding"/>
    <property type="evidence" value="ECO:0007669"/>
    <property type="project" value="TreeGrafter"/>
</dbReference>
<protein>
    <submittedName>
        <fullName evidence="2">AsnC family transcriptional regulator</fullName>
    </submittedName>
</protein>
<dbReference type="PANTHER" id="PTHR30154:SF34">
    <property type="entry name" value="TRANSCRIPTIONAL REGULATOR AZLB"/>
    <property type="match status" value="1"/>
</dbReference>
<dbReference type="Pfam" id="PF01037">
    <property type="entry name" value="AsnC_trans_reg"/>
    <property type="match status" value="1"/>
</dbReference>